<feature type="region of interest" description="Disordered" evidence="3">
    <location>
        <begin position="1"/>
        <end position="76"/>
    </location>
</feature>
<keyword evidence="2" id="KW-0819">tRNA processing</keyword>
<dbReference type="PANTHER" id="PTHR21027">
    <property type="entry name" value="TRNA-SPLICING ENDONUCLEASE SUBUNIT SEN54"/>
    <property type="match status" value="1"/>
</dbReference>
<dbReference type="Proteomes" id="UP000319160">
    <property type="component" value="Unassembled WGS sequence"/>
</dbReference>
<dbReference type="GO" id="GO:0000379">
    <property type="term" value="P:tRNA-type intron splice site recognition and cleavage"/>
    <property type="evidence" value="ECO:0007669"/>
    <property type="project" value="TreeGrafter"/>
</dbReference>
<dbReference type="Pfam" id="PF12928">
    <property type="entry name" value="tRNA_int_end_N2"/>
    <property type="match status" value="1"/>
</dbReference>
<feature type="compositionally biased region" description="Basic residues" evidence="3">
    <location>
        <begin position="462"/>
        <end position="480"/>
    </location>
</feature>
<dbReference type="AlphaFoldDB" id="A0A553HXM6"/>
<evidence type="ECO:0000256" key="3">
    <source>
        <dbReference type="SAM" id="MobiDB-lite"/>
    </source>
</evidence>
<evidence type="ECO:0000259" key="4">
    <source>
        <dbReference type="Pfam" id="PF12928"/>
    </source>
</evidence>
<dbReference type="GO" id="GO:0000214">
    <property type="term" value="C:tRNA-intron endonuclease complex"/>
    <property type="evidence" value="ECO:0007669"/>
    <property type="project" value="TreeGrafter"/>
</dbReference>
<dbReference type="OrthoDB" id="408683at2759"/>
<feature type="compositionally biased region" description="Basic and acidic residues" evidence="3">
    <location>
        <begin position="57"/>
        <end position="69"/>
    </location>
</feature>
<feature type="region of interest" description="Disordered" evidence="3">
    <location>
        <begin position="460"/>
        <end position="480"/>
    </location>
</feature>
<gene>
    <name evidence="5" type="ORF">FHL15_006378</name>
</gene>
<organism evidence="5 6">
    <name type="scientific">Xylaria flabelliformis</name>
    <dbReference type="NCBI Taxonomy" id="2512241"/>
    <lineage>
        <taxon>Eukaryota</taxon>
        <taxon>Fungi</taxon>
        <taxon>Dikarya</taxon>
        <taxon>Ascomycota</taxon>
        <taxon>Pezizomycotina</taxon>
        <taxon>Sordariomycetes</taxon>
        <taxon>Xylariomycetidae</taxon>
        <taxon>Xylariales</taxon>
        <taxon>Xylariaceae</taxon>
        <taxon>Xylaria</taxon>
    </lineage>
</organism>
<reference evidence="6" key="1">
    <citation type="submission" date="2019-06" db="EMBL/GenBank/DDBJ databases">
        <title>Draft genome sequence of the griseofulvin-producing fungus Xylaria cubensis strain G536.</title>
        <authorList>
            <person name="Mead M.E."/>
            <person name="Raja H.A."/>
            <person name="Steenwyk J.L."/>
            <person name="Knowles S.L."/>
            <person name="Oberlies N.H."/>
            <person name="Rokas A."/>
        </authorList>
    </citation>
    <scope>NUCLEOTIDE SEQUENCE [LARGE SCALE GENOMIC DNA]</scope>
    <source>
        <strain evidence="6">G536</strain>
    </source>
</reference>
<keyword evidence="6" id="KW-1185">Reference proteome</keyword>
<protein>
    <recommendedName>
        <fullName evidence="4">tRNA-splicing endonuclease subunit Sen54 N-terminal domain-containing protein</fullName>
    </recommendedName>
</protein>
<feature type="region of interest" description="Disordered" evidence="3">
    <location>
        <begin position="114"/>
        <end position="134"/>
    </location>
</feature>
<dbReference type="STRING" id="2512241.A0A553HXM6"/>
<evidence type="ECO:0000256" key="2">
    <source>
        <dbReference type="ARBA" id="ARBA00022694"/>
    </source>
</evidence>
<dbReference type="EMBL" id="VFLP01000034">
    <property type="protein sequence ID" value="TRX92704.1"/>
    <property type="molecule type" value="Genomic_DNA"/>
</dbReference>
<name>A0A553HXM6_9PEZI</name>
<dbReference type="InterPro" id="IPR024337">
    <property type="entry name" value="tRNA_splic_suSen54"/>
</dbReference>
<evidence type="ECO:0000313" key="6">
    <source>
        <dbReference type="Proteomes" id="UP000319160"/>
    </source>
</evidence>
<comment type="similarity">
    <text evidence="1">Belongs to the SEN54 family.</text>
</comment>
<feature type="compositionally biased region" description="Acidic residues" evidence="3">
    <location>
        <begin position="16"/>
        <end position="26"/>
    </location>
</feature>
<accession>A0A553HXM6</accession>
<proteinExistence type="inferred from homology"/>
<feature type="compositionally biased region" description="Basic and acidic residues" evidence="3">
    <location>
        <begin position="121"/>
        <end position="131"/>
    </location>
</feature>
<dbReference type="InterPro" id="IPR024336">
    <property type="entry name" value="tRNA_splic_suSen54_N"/>
</dbReference>
<dbReference type="PANTHER" id="PTHR21027:SF1">
    <property type="entry name" value="TRNA-SPLICING ENDONUCLEASE SUBUNIT SEN54"/>
    <property type="match status" value="1"/>
</dbReference>
<comment type="caution">
    <text evidence="5">The sequence shown here is derived from an EMBL/GenBank/DDBJ whole genome shotgun (WGS) entry which is preliminary data.</text>
</comment>
<sequence>MPFDDEDLTPVSLDPANDEASSDAEDGDRAQDFRLFTSLLTSPGGKKKSQASSKAIRRGEKDFESHGTRAQEGVLESSRSAMHEVLSYTRQNQPRNALRGWYFPDRWADVVSESELPSEVATEKQPDDRTTKGRGSGWGLFARERIVALESDAGTMLSSMGRVVTSAEKSSPGWLKTWLLPEEALFLIERGTLDLWWPVRGIEEIFPSDEDLEAPLVKSRPLEDYELGIPLSLQAAYALFIGRDGERGKISLEKYQVYANLRRSGYRVLRATPLAFQISLSRDPGSLWQWLFSLIKNTSSSFTGNTSHPDYGPLVKPGLYRSYVPIFEQLALVQRHKPNPLSASEVPQPQDPFKIHFNIWKSALTFSKTKPPPPDFQMAVVDARDSSVPTLEQLDTLLLSTPWDPPEADNGKPGAGFVYKRLKHGWRHAIIAVVDRGLISYMRFGEMAFGEELLYQSTNTRLRPKRGGRAGRGRGRGRGR</sequence>
<evidence type="ECO:0000256" key="1">
    <source>
        <dbReference type="ARBA" id="ARBA00005736"/>
    </source>
</evidence>
<feature type="domain" description="tRNA-splicing endonuclease subunit Sen54 N-terminal" evidence="4">
    <location>
        <begin position="83"/>
        <end position="197"/>
    </location>
</feature>
<evidence type="ECO:0000313" key="5">
    <source>
        <dbReference type="EMBL" id="TRX92704.1"/>
    </source>
</evidence>